<comment type="subunit">
    <text evidence="8">Homodimer.</text>
</comment>
<dbReference type="Pfam" id="PF09297">
    <property type="entry name" value="Zn_ribbon_NUD"/>
    <property type="match status" value="1"/>
</dbReference>
<feature type="binding site" evidence="8">
    <location>
        <position position="128"/>
    </location>
    <ligand>
        <name>Zn(2+)</name>
        <dbReference type="ChEBI" id="CHEBI:29105"/>
    </ligand>
</feature>
<dbReference type="GO" id="GO:0005829">
    <property type="term" value="C:cytosol"/>
    <property type="evidence" value="ECO:0007669"/>
    <property type="project" value="TreeGrafter"/>
</dbReference>
<dbReference type="PANTHER" id="PTHR42904:SF6">
    <property type="entry name" value="NAD-CAPPED RNA HYDROLASE NUDT12"/>
    <property type="match status" value="1"/>
</dbReference>
<dbReference type="EC" id="3.6.1.22" evidence="8"/>
<feature type="binding site" evidence="8">
    <location>
        <position position="131"/>
    </location>
    <ligand>
        <name>Zn(2+)</name>
        <dbReference type="ChEBI" id="CHEBI:29105"/>
    </ligand>
</feature>
<feature type="domain" description="Nudix hydrolase" evidence="9">
    <location>
        <begin position="137"/>
        <end position="264"/>
    </location>
</feature>
<comment type="caution">
    <text evidence="8">Lacks conserved residue(s) required for the propagation of feature annotation.</text>
</comment>
<dbReference type="InterPro" id="IPR000086">
    <property type="entry name" value="NUDIX_hydrolase_dom"/>
</dbReference>
<feature type="binding site" evidence="8">
    <location>
        <position position="123"/>
    </location>
    <ligand>
        <name>substrate</name>
    </ligand>
</feature>
<evidence type="ECO:0000256" key="3">
    <source>
        <dbReference type="ARBA" id="ARBA00022801"/>
    </source>
</evidence>
<organism evidence="10 11">
    <name type="scientific">Deinococcus humi</name>
    <dbReference type="NCBI Taxonomy" id="662880"/>
    <lineage>
        <taxon>Bacteria</taxon>
        <taxon>Thermotogati</taxon>
        <taxon>Deinococcota</taxon>
        <taxon>Deinococci</taxon>
        <taxon>Deinococcales</taxon>
        <taxon>Deinococcaceae</taxon>
        <taxon>Deinococcus</taxon>
    </lineage>
</organism>
<dbReference type="InterPro" id="IPR022925">
    <property type="entry name" value="RNA_Hydrolase_NudC"/>
</dbReference>
<feature type="binding site" evidence="8">
    <location>
        <position position="235"/>
    </location>
    <ligand>
        <name>a divalent metal cation</name>
        <dbReference type="ChEBI" id="CHEBI:60240"/>
        <label>3</label>
    </ligand>
</feature>
<name>A0A7W8JUN6_9DEIO</name>
<dbReference type="Proteomes" id="UP000552709">
    <property type="component" value="Unassembled WGS sequence"/>
</dbReference>
<evidence type="ECO:0000256" key="1">
    <source>
        <dbReference type="ARBA" id="ARBA00009595"/>
    </source>
</evidence>
<feature type="binding site" evidence="8">
    <location>
        <position position="190"/>
    </location>
    <ligand>
        <name>a divalent metal cation</name>
        <dbReference type="ChEBI" id="CHEBI:60240"/>
        <label>2</label>
    </ligand>
</feature>
<evidence type="ECO:0000313" key="11">
    <source>
        <dbReference type="Proteomes" id="UP000552709"/>
    </source>
</evidence>
<feature type="binding site" evidence="8">
    <location>
        <begin position="208"/>
        <end position="215"/>
    </location>
    <ligand>
        <name>substrate</name>
    </ligand>
</feature>
<dbReference type="InterPro" id="IPR015376">
    <property type="entry name" value="Znr_NADH_PPase"/>
</dbReference>
<dbReference type="Gene3D" id="3.90.79.20">
    <property type="match status" value="1"/>
</dbReference>
<comment type="catalytic activity">
    <reaction evidence="7">
        <text>a 5'-end NAD(+)-phospho-ribonucleoside in mRNA + H2O = a 5'-end phospho-adenosine-phospho-ribonucleoside in mRNA + beta-nicotinamide D-ribonucleotide + 2 H(+)</text>
        <dbReference type="Rhea" id="RHEA:60876"/>
        <dbReference type="Rhea" id="RHEA-COMP:15698"/>
        <dbReference type="Rhea" id="RHEA-COMP:15719"/>
        <dbReference type="ChEBI" id="CHEBI:14649"/>
        <dbReference type="ChEBI" id="CHEBI:15377"/>
        <dbReference type="ChEBI" id="CHEBI:15378"/>
        <dbReference type="ChEBI" id="CHEBI:144029"/>
        <dbReference type="ChEBI" id="CHEBI:144051"/>
    </reaction>
    <physiologicalReaction direction="left-to-right" evidence="7">
        <dbReference type="Rhea" id="RHEA:60877"/>
    </physiologicalReaction>
</comment>
<comment type="catalytic activity">
    <reaction evidence="8">
        <text>NAD(+) + H2O = beta-nicotinamide D-ribonucleotide + AMP + 2 H(+)</text>
        <dbReference type="Rhea" id="RHEA:11800"/>
        <dbReference type="ChEBI" id="CHEBI:14649"/>
        <dbReference type="ChEBI" id="CHEBI:15377"/>
        <dbReference type="ChEBI" id="CHEBI:15378"/>
        <dbReference type="ChEBI" id="CHEBI:57540"/>
        <dbReference type="ChEBI" id="CHEBI:456215"/>
        <dbReference type="EC" id="3.6.1.22"/>
    </reaction>
</comment>
<dbReference type="CDD" id="cd03429">
    <property type="entry name" value="NUDIX_NADH_pyrophosphatase_Nudt13"/>
    <property type="match status" value="1"/>
</dbReference>
<dbReference type="Pfam" id="PF00293">
    <property type="entry name" value="NUDIX"/>
    <property type="match status" value="1"/>
</dbReference>
<keyword evidence="6 8" id="KW-0464">Manganese</keyword>
<dbReference type="RefSeq" id="WP_184128463.1">
    <property type="nucleotide sequence ID" value="NZ_JACHFL010000002.1"/>
</dbReference>
<protein>
    <recommendedName>
        <fullName evidence="8">NAD-capped RNA hydrolase NudC</fullName>
        <shortName evidence="8">DeNADding enzyme NudC</shortName>
        <ecNumber evidence="8">3.6.1.-</ecNumber>
    </recommendedName>
    <alternativeName>
        <fullName evidence="8">NADH pyrophosphatase</fullName>
        <ecNumber evidence="8">3.6.1.22</ecNumber>
    </alternativeName>
</protein>
<dbReference type="InterPro" id="IPR020084">
    <property type="entry name" value="NUDIX_hydrolase_CS"/>
</dbReference>
<dbReference type="InterPro" id="IPR050241">
    <property type="entry name" value="NAD-cap_RNA_hydrolase_NudC"/>
</dbReference>
<evidence type="ECO:0000256" key="4">
    <source>
        <dbReference type="ARBA" id="ARBA00022842"/>
    </source>
</evidence>
<proteinExistence type="inferred from homology"/>
<evidence type="ECO:0000256" key="8">
    <source>
        <dbReference type="HAMAP-Rule" id="MF_00297"/>
    </source>
</evidence>
<dbReference type="EMBL" id="JACHFL010000002">
    <property type="protein sequence ID" value="MBB5362141.1"/>
    <property type="molecule type" value="Genomic_DNA"/>
</dbReference>
<dbReference type="GO" id="GO:0000287">
    <property type="term" value="F:magnesium ion binding"/>
    <property type="evidence" value="ECO:0007669"/>
    <property type="project" value="UniProtKB-UniRule"/>
</dbReference>
<dbReference type="PROSITE" id="PS51462">
    <property type="entry name" value="NUDIX"/>
    <property type="match status" value="1"/>
</dbReference>
<dbReference type="Pfam" id="PF09296">
    <property type="entry name" value="NUDIX-like"/>
    <property type="match status" value="1"/>
</dbReference>
<dbReference type="PANTHER" id="PTHR42904">
    <property type="entry name" value="NUDIX HYDROLASE, NUDC SUBFAMILY"/>
    <property type="match status" value="1"/>
</dbReference>
<dbReference type="SUPFAM" id="SSF55811">
    <property type="entry name" value="Nudix"/>
    <property type="match status" value="2"/>
</dbReference>
<dbReference type="PROSITE" id="PS00893">
    <property type="entry name" value="NUDIX_BOX"/>
    <property type="match status" value="1"/>
</dbReference>
<dbReference type="GO" id="GO:0030145">
    <property type="term" value="F:manganese ion binding"/>
    <property type="evidence" value="ECO:0007669"/>
    <property type="project" value="UniProtKB-UniRule"/>
</dbReference>
<keyword evidence="11" id="KW-1185">Reference proteome</keyword>
<dbReference type="GO" id="GO:0019677">
    <property type="term" value="P:NAD+ catabolic process"/>
    <property type="evidence" value="ECO:0007669"/>
    <property type="project" value="TreeGrafter"/>
</dbReference>
<feature type="binding site" evidence="8">
    <location>
        <position position="136"/>
    </location>
    <ligand>
        <name>substrate</name>
    </ligand>
</feature>
<evidence type="ECO:0000313" key="10">
    <source>
        <dbReference type="EMBL" id="MBB5362141.1"/>
    </source>
</evidence>
<dbReference type="HAMAP" id="MF_00297">
    <property type="entry name" value="Nudix_NudC"/>
    <property type="match status" value="1"/>
</dbReference>
<dbReference type="AlphaFoldDB" id="A0A7W8JUN6"/>
<feature type="binding site" evidence="8">
    <location>
        <position position="257"/>
    </location>
    <ligand>
        <name>substrate</name>
    </ligand>
</feature>
<feature type="binding site" evidence="8">
    <location>
        <position position="235"/>
    </location>
    <ligand>
        <name>a divalent metal cation</name>
        <dbReference type="ChEBI" id="CHEBI:60240"/>
        <label>1</label>
    </ligand>
</feature>
<feature type="binding site" evidence="8">
    <location>
        <position position="194"/>
    </location>
    <ligand>
        <name>a divalent metal cation</name>
        <dbReference type="ChEBI" id="CHEBI:60240"/>
        <label>1</label>
    </ligand>
</feature>
<feature type="binding site" evidence="8">
    <location>
        <position position="80"/>
    </location>
    <ligand>
        <name>substrate</name>
    </ligand>
</feature>
<comment type="cofactor">
    <cofactor evidence="8">
        <name>Mg(2+)</name>
        <dbReference type="ChEBI" id="CHEBI:18420"/>
    </cofactor>
    <cofactor evidence="8">
        <name>Mn(2+)</name>
        <dbReference type="ChEBI" id="CHEBI:29035"/>
    </cofactor>
    <text evidence="8">Divalent metal cations. Mg(2+) or Mn(2+).</text>
</comment>
<dbReference type="InterPro" id="IPR049734">
    <property type="entry name" value="NudC-like_C"/>
</dbReference>
<feature type="binding site" evidence="8">
    <location>
        <position position="113"/>
    </location>
    <ligand>
        <name>Zn(2+)</name>
        <dbReference type="ChEBI" id="CHEBI:29105"/>
    </ligand>
</feature>
<feature type="binding site" evidence="8">
    <location>
        <position position="190"/>
    </location>
    <ligand>
        <name>a divalent metal cation</name>
        <dbReference type="ChEBI" id="CHEBI:60240"/>
        <label>3</label>
    </ligand>
</feature>
<keyword evidence="5 8" id="KW-0520">NAD</keyword>
<accession>A0A7W8JUN6</accession>
<dbReference type="GO" id="GO:0035529">
    <property type="term" value="F:NADH pyrophosphatase activity"/>
    <property type="evidence" value="ECO:0007669"/>
    <property type="project" value="TreeGrafter"/>
</dbReference>
<evidence type="ECO:0000256" key="7">
    <source>
        <dbReference type="ARBA" id="ARBA00023679"/>
    </source>
</evidence>
<dbReference type="GO" id="GO:0008270">
    <property type="term" value="F:zinc ion binding"/>
    <property type="evidence" value="ECO:0007669"/>
    <property type="project" value="UniProtKB-UniRule"/>
</dbReference>
<keyword evidence="4 8" id="KW-0460">Magnesium</keyword>
<keyword evidence="8" id="KW-0862">Zinc</keyword>
<dbReference type="NCBIfam" id="NF001299">
    <property type="entry name" value="PRK00241.1"/>
    <property type="match status" value="1"/>
</dbReference>
<comment type="caution">
    <text evidence="10">The sequence shown here is derived from an EMBL/GenBank/DDBJ whole genome shotgun (WGS) entry which is preliminary data.</text>
</comment>
<reference evidence="10 11" key="1">
    <citation type="submission" date="2020-08" db="EMBL/GenBank/DDBJ databases">
        <title>Genomic Encyclopedia of Type Strains, Phase IV (KMG-IV): sequencing the most valuable type-strain genomes for metagenomic binning, comparative biology and taxonomic classification.</title>
        <authorList>
            <person name="Goeker M."/>
        </authorList>
    </citation>
    <scope>NUCLEOTIDE SEQUENCE [LARGE SCALE GENOMIC DNA]</scope>
    <source>
        <strain evidence="10 11">DSM 27939</strain>
    </source>
</reference>
<feature type="binding site" evidence="8">
    <location>
        <position position="110"/>
    </location>
    <ligand>
        <name>Zn(2+)</name>
        <dbReference type="ChEBI" id="CHEBI:29105"/>
    </ligand>
</feature>
<dbReference type="EC" id="3.6.1.-" evidence="8"/>
<dbReference type="GO" id="GO:0000210">
    <property type="term" value="F:NAD+ diphosphatase activity"/>
    <property type="evidence" value="ECO:0007669"/>
    <property type="project" value="UniProtKB-UniRule"/>
</dbReference>
<comment type="catalytic activity">
    <reaction evidence="8">
        <text>NADH + H2O = reduced beta-nicotinamide D-ribonucleotide + AMP + 2 H(+)</text>
        <dbReference type="Rhea" id="RHEA:48868"/>
        <dbReference type="ChEBI" id="CHEBI:15377"/>
        <dbReference type="ChEBI" id="CHEBI:15378"/>
        <dbReference type="ChEBI" id="CHEBI:57945"/>
        <dbReference type="ChEBI" id="CHEBI:90832"/>
        <dbReference type="ChEBI" id="CHEBI:456215"/>
        <dbReference type="EC" id="3.6.1.22"/>
    </reaction>
</comment>
<keyword evidence="3 8" id="KW-0378">Hydrolase</keyword>
<gene>
    <name evidence="8" type="primary">nudC</name>
    <name evidence="10" type="ORF">HNQ08_001226</name>
</gene>
<evidence type="ECO:0000256" key="2">
    <source>
        <dbReference type="ARBA" id="ARBA00022723"/>
    </source>
</evidence>
<evidence type="ECO:0000256" key="6">
    <source>
        <dbReference type="ARBA" id="ARBA00023211"/>
    </source>
</evidence>
<dbReference type="Gene3D" id="3.90.79.10">
    <property type="entry name" value="Nucleoside Triphosphate Pyrophosphohydrolase"/>
    <property type="match status" value="1"/>
</dbReference>
<feature type="binding site" evidence="8">
    <location>
        <position position="194"/>
    </location>
    <ligand>
        <name>a divalent metal cation</name>
        <dbReference type="ChEBI" id="CHEBI:60240"/>
        <label>3</label>
    </ligand>
</feature>
<dbReference type="InterPro" id="IPR015375">
    <property type="entry name" value="NADH_PPase-like_N"/>
</dbReference>
<feature type="short sequence motif" description="Nudix box" evidence="8">
    <location>
        <begin position="175"/>
        <end position="196"/>
    </location>
</feature>
<evidence type="ECO:0000259" key="9">
    <source>
        <dbReference type="PROSITE" id="PS51462"/>
    </source>
</evidence>
<comment type="cofactor">
    <cofactor evidence="8">
        <name>Zn(2+)</name>
        <dbReference type="ChEBI" id="CHEBI:29105"/>
    </cofactor>
    <text evidence="8">Binds 1 zinc ion per subunit.</text>
</comment>
<sequence length="282" mass="31098">MVSRPIRFEDLTELPDGPATWFIFQGHKLLLRGDHTLPVGRAEDFAVDLVRPLGLLDGQPYVCAQLQGDPPDGYSLTPLRALLGRLDDDLSGLAGYAAQVLDFNRTHQFCGRCATPLIFAGYEHSKVCPSCSLSVYPRVAPVAMVLIRRGSGPDTELLLARGPNFAPGVYSALAGFVQPSETLEHAAAREVQEEVGVEIRNLRYVLSQPWPFPHSLMIGFDAKWDGGEIALQPEEIEDARWFPIASLPHLPPPFSIARQLIDRAVSLGRRVDPYPVSHDHSF</sequence>
<dbReference type="GO" id="GO:0006742">
    <property type="term" value="P:NADP+ catabolic process"/>
    <property type="evidence" value="ECO:0007669"/>
    <property type="project" value="TreeGrafter"/>
</dbReference>
<comment type="function">
    <text evidence="8">mRNA decapping enzyme that specifically removes the nicotinamide adenine dinucleotide (NAD) cap from a subset of mRNAs by hydrolyzing the diphosphate linkage to produce nicotinamide mononucleotide (NMN) and 5' monophosphate mRNA. The NAD-cap is present at the 5'-end of some mRNAs and stabilizes RNA against 5'-processing. Has preference for mRNAs with a 5'-end purine. Catalyzes the hydrolysis of a broad range of dinucleotide pyrophosphates.</text>
</comment>
<comment type="similarity">
    <text evidence="1 8">Belongs to the Nudix hydrolase family. NudC subfamily.</text>
</comment>
<keyword evidence="2 8" id="KW-0479">Metal-binding</keyword>
<feature type="binding site" evidence="8">
    <location>
        <position position="174"/>
    </location>
    <ligand>
        <name>a divalent metal cation</name>
        <dbReference type="ChEBI" id="CHEBI:60240"/>
        <label>1</label>
    </ligand>
</feature>
<dbReference type="InterPro" id="IPR015797">
    <property type="entry name" value="NUDIX_hydrolase-like_dom_sf"/>
</dbReference>
<evidence type="ECO:0000256" key="5">
    <source>
        <dbReference type="ARBA" id="ARBA00023027"/>
    </source>
</evidence>